<keyword evidence="2 5" id="KW-1133">Transmembrane helix</keyword>
<feature type="transmembrane region" description="Helical" evidence="5">
    <location>
        <begin position="279"/>
        <end position="298"/>
    </location>
</feature>
<organism evidence="7 8">
    <name type="scientific">Roseicella aquatilis</name>
    <dbReference type="NCBI Taxonomy" id="2527868"/>
    <lineage>
        <taxon>Bacteria</taxon>
        <taxon>Pseudomonadati</taxon>
        <taxon>Pseudomonadota</taxon>
        <taxon>Alphaproteobacteria</taxon>
        <taxon>Acetobacterales</taxon>
        <taxon>Roseomonadaceae</taxon>
        <taxon>Roseicella</taxon>
    </lineage>
</organism>
<feature type="transmembrane region" description="Helical" evidence="5">
    <location>
        <begin position="40"/>
        <end position="61"/>
    </location>
</feature>
<dbReference type="PANTHER" id="PTHR23539:SF1">
    <property type="entry name" value="MAJOR FACILITATOR SUPERFAMILY (MFS) PROFILE DOMAIN-CONTAINING PROTEIN"/>
    <property type="match status" value="1"/>
</dbReference>
<dbReference type="Proteomes" id="UP000295023">
    <property type="component" value="Unassembled WGS sequence"/>
</dbReference>
<dbReference type="InterPro" id="IPR020846">
    <property type="entry name" value="MFS_dom"/>
</dbReference>
<dbReference type="RefSeq" id="WP_132288205.1">
    <property type="nucleotide sequence ID" value="NZ_SKBM01000008.1"/>
</dbReference>
<feature type="transmembrane region" description="Helical" evidence="5">
    <location>
        <begin position="304"/>
        <end position="327"/>
    </location>
</feature>
<dbReference type="Pfam" id="PF07690">
    <property type="entry name" value="MFS_1"/>
    <property type="match status" value="1"/>
</dbReference>
<dbReference type="OrthoDB" id="9812574at2"/>
<feature type="transmembrane region" description="Helical" evidence="5">
    <location>
        <begin position="245"/>
        <end position="267"/>
    </location>
</feature>
<feature type="transmembrane region" description="Helical" evidence="5">
    <location>
        <begin position="105"/>
        <end position="128"/>
    </location>
</feature>
<dbReference type="SUPFAM" id="SSF103473">
    <property type="entry name" value="MFS general substrate transporter"/>
    <property type="match status" value="1"/>
</dbReference>
<feature type="transmembrane region" description="Helical" evidence="5">
    <location>
        <begin position="12"/>
        <end position="34"/>
    </location>
</feature>
<dbReference type="PROSITE" id="PS50850">
    <property type="entry name" value="MFS"/>
    <property type="match status" value="1"/>
</dbReference>
<evidence type="ECO:0000256" key="2">
    <source>
        <dbReference type="ARBA" id="ARBA00022989"/>
    </source>
</evidence>
<keyword evidence="8" id="KW-1185">Reference proteome</keyword>
<proteinExistence type="predicted"/>
<gene>
    <name evidence="7" type="ORF">EXY23_10555</name>
</gene>
<evidence type="ECO:0000313" key="7">
    <source>
        <dbReference type="EMBL" id="TCZ63261.1"/>
    </source>
</evidence>
<dbReference type="Gene3D" id="1.20.1250.20">
    <property type="entry name" value="MFS general substrate transporter like domains"/>
    <property type="match status" value="2"/>
</dbReference>
<dbReference type="EMBL" id="SKBM01000008">
    <property type="protein sequence ID" value="TCZ63261.1"/>
    <property type="molecule type" value="Genomic_DNA"/>
</dbReference>
<evidence type="ECO:0000256" key="4">
    <source>
        <dbReference type="SAM" id="MobiDB-lite"/>
    </source>
</evidence>
<evidence type="ECO:0000256" key="3">
    <source>
        <dbReference type="ARBA" id="ARBA00023136"/>
    </source>
</evidence>
<evidence type="ECO:0000256" key="1">
    <source>
        <dbReference type="ARBA" id="ARBA00022692"/>
    </source>
</evidence>
<name>A0A4R4DTD7_9PROT</name>
<reference evidence="7 8" key="1">
    <citation type="submission" date="2019-03" db="EMBL/GenBank/DDBJ databases">
        <title>Paracraurococcus aquatilis NE82 genome sequence.</title>
        <authorList>
            <person name="Zhao Y."/>
            <person name="Du Z."/>
        </authorList>
    </citation>
    <scope>NUCLEOTIDE SEQUENCE [LARGE SCALE GENOMIC DNA]</scope>
    <source>
        <strain evidence="7 8">NE82</strain>
    </source>
</reference>
<feature type="region of interest" description="Disordered" evidence="4">
    <location>
        <begin position="394"/>
        <end position="414"/>
    </location>
</feature>
<keyword evidence="1 5" id="KW-0812">Transmembrane</keyword>
<protein>
    <submittedName>
        <fullName evidence="7">MFS transporter</fullName>
    </submittedName>
</protein>
<evidence type="ECO:0000256" key="5">
    <source>
        <dbReference type="SAM" id="Phobius"/>
    </source>
</evidence>
<comment type="caution">
    <text evidence="7">The sequence shown here is derived from an EMBL/GenBank/DDBJ whole genome shotgun (WGS) entry which is preliminary data.</text>
</comment>
<dbReference type="GO" id="GO:0022857">
    <property type="term" value="F:transmembrane transporter activity"/>
    <property type="evidence" value="ECO:0007669"/>
    <property type="project" value="InterPro"/>
</dbReference>
<dbReference type="AlphaFoldDB" id="A0A4R4DTD7"/>
<dbReference type="InterPro" id="IPR011701">
    <property type="entry name" value="MFS"/>
</dbReference>
<keyword evidence="3 5" id="KW-0472">Membrane</keyword>
<evidence type="ECO:0000259" key="6">
    <source>
        <dbReference type="PROSITE" id="PS50850"/>
    </source>
</evidence>
<feature type="transmembrane region" description="Helical" evidence="5">
    <location>
        <begin position="140"/>
        <end position="157"/>
    </location>
</feature>
<feature type="transmembrane region" description="Helical" evidence="5">
    <location>
        <begin position="368"/>
        <end position="389"/>
    </location>
</feature>
<feature type="transmembrane region" description="Helical" evidence="5">
    <location>
        <begin position="213"/>
        <end position="233"/>
    </location>
</feature>
<sequence length="414" mass="41852">MADRRSLRALDWLNFFVADVQTGFGPFIAVYLAAREWTEVEIGLALSLGTVTAMISQVPAGMLVDAMRRKQRAALLALLALAASAVLLAAWPATLPVLAAEVLHGFASCVLTPAIAAITLALVGQAGLGERLGSNARYKAVGNGLAAGLMGVVGTAIGGAAVFWLTAVLTLPAMLLLSRIRLPDRMPGPIPEAGAGEAAAPGGLRGLLANRGVLVFAGCCALFALSNAAMLPLAGTEATARSGALANLIIAACIVVPQFVVAGISPWVGRLAERRGRRLVLLLGLGALPLRGLLLALVDNPFALAAVQALDGIGAAVFGVLVPLVAADLTRGTPRLNTCMGLFGLASGIGATLSTTAAGAIATTYGAGTAFVALAGIGLLAFAVALLAMPETAPGTPPRQRAKSSARERMPSLP</sequence>
<dbReference type="PANTHER" id="PTHR23539">
    <property type="entry name" value="MFS TRANSPORTER"/>
    <property type="match status" value="1"/>
</dbReference>
<feature type="compositionally biased region" description="Basic and acidic residues" evidence="4">
    <location>
        <begin position="405"/>
        <end position="414"/>
    </location>
</feature>
<feature type="transmembrane region" description="Helical" evidence="5">
    <location>
        <begin position="73"/>
        <end position="93"/>
    </location>
</feature>
<feature type="transmembrane region" description="Helical" evidence="5">
    <location>
        <begin position="339"/>
        <end position="362"/>
    </location>
</feature>
<feature type="domain" description="Major facilitator superfamily (MFS) profile" evidence="6">
    <location>
        <begin position="1"/>
        <end position="393"/>
    </location>
</feature>
<dbReference type="InterPro" id="IPR036259">
    <property type="entry name" value="MFS_trans_sf"/>
</dbReference>
<evidence type="ECO:0000313" key="8">
    <source>
        <dbReference type="Proteomes" id="UP000295023"/>
    </source>
</evidence>
<accession>A0A4R4DTD7</accession>